<dbReference type="GeneID" id="100120790"/>
<sequence length="629" mass="71197">MDLAKELIMAVKRSNSHGGYGLQKECEALVEHVLNNMVKSQLPLMDADTKNDEDSAIFREEGNQCFVSGDDEEAIEKYSMSLAYAKSRESKSLALANRSAALYRKQLFRECLIDIDAALDFGYPEEKRKKLKERAEKALEGLKQLYQMKDLNMNDLPASKDFKTAEMTKDEKNLTFIKELIDKEDAATDEMELISKKPANVPRYLADENDLKLANGPSDEAPSISDGIKIAYSEKYGRHLIATKPFEPGDILLLEKPYANVIYREKYYTHCHYCLARSYNLIPCPHCPLSLYCSENCRTLAWSKGHEIECPIQTVLSKLLNLDKDKIRILTKIIRLLLVSTEYGTAIDKLRKDSLIAEKNPDNRTAGFTDEGVFESSSSRSALSLATNLAVRPLMEISAFACISALAIILLAKESKLFGKKYNPKQLKDVVNRNDVKYCASLVFRNCVIVSSNSFSVQQEPGVKAGSGLYVAGSLMNHACSPNTFRHFDGLTMITRALEPIKAGDQIFTCYGGGYQYMSRGERKKKMMDEYFFDCQCQSCVENWPTYQEILRNHVGSIAKTNKDLVEKLKPFRQRLLENKYDIGAVKNVLKILYAEVKMPCEEIVHAIQYLKSYYLGKFHQGLYIPTKA</sequence>
<dbReference type="Gene3D" id="1.25.40.10">
    <property type="entry name" value="Tetratricopeptide repeat domain"/>
    <property type="match status" value="2"/>
</dbReference>
<evidence type="ECO:0000259" key="9">
    <source>
        <dbReference type="PROSITE" id="PS50865"/>
    </source>
</evidence>
<dbReference type="OrthoDB" id="5945798at2759"/>
<keyword evidence="1" id="KW-0489">Methyltransferase</keyword>
<dbReference type="PANTHER" id="PTHR46165">
    <property type="entry name" value="SET AND MYND DOMAIN-CONTAINING PROTEIN 4"/>
    <property type="match status" value="1"/>
</dbReference>
<evidence type="ECO:0000313" key="10">
    <source>
        <dbReference type="EnsemblMetazoa" id="XP_031785273"/>
    </source>
</evidence>
<dbReference type="Pfam" id="PF01753">
    <property type="entry name" value="zf-MYND"/>
    <property type="match status" value="1"/>
</dbReference>
<proteinExistence type="predicted"/>
<dbReference type="EnsemblMetazoa" id="XM_031929413">
    <property type="protein sequence ID" value="XP_031785273"/>
    <property type="gene ID" value="LOC100120790"/>
</dbReference>
<dbReference type="GO" id="GO:0042826">
    <property type="term" value="F:histone deacetylase binding"/>
    <property type="evidence" value="ECO:0007669"/>
    <property type="project" value="TreeGrafter"/>
</dbReference>
<dbReference type="InterPro" id="IPR001214">
    <property type="entry name" value="SET_dom"/>
</dbReference>
<dbReference type="RefSeq" id="XP_031785273.1">
    <property type="nucleotide sequence ID" value="XM_031929413.2"/>
</dbReference>
<evidence type="ECO:0000259" key="8">
    <source>
        <dbReference type="PROSITE" id="PS50280"/>
    </source>
</evidence>
<dbReference type="KEGG" id="nvi:100120790"/>
<dbReference type="SUPFAM" id="SSF48452">
    <property type="entry name" value="TPR-like"/>
    <property type="match status" value="1"/>
</dbReference>
<dbReference type="GO" id="GO:0008170">
    <property type="term" value="F:N-methyltransferase activity"/>
    <property type="evidence" value="ECO:0007669"/>
    <property type="project" value="UniProtKB-ARBA"/>
</dbReference>
<feature type="domain" description="MYND-type" evidence="9">
    <location>
        <begin position="271"/>
        <end position="310"/>
    </location>
</feature>
<evidence type="ECO:0000313" key="11">
    <source>
        <dbReference type="Proteomes" id="UP000002358"/>
    </source>
</evidence>
<dbReference type="GO" id="GO:0008270">
    <property type="term" value="F:zinc ion binding"/>
    <property type="evidence" value="ECO:0007669"/>
    <property type="project" value="UniProtKB-KW"/>
</dbReference>
<evidence type="ECO:0008006" key="12">
    <source>
        <dbReference type="Google" id="ProtNLM"/>
    </source>
</evidence>
<dbReference type="InterPro" id="IPR052097">
    <property type="entry name" value="SET-MYND_domain_protein"/>
</dbReference>
<dbReference type="InterPro" id="IPR002893">
    <property type="entry name" value="Znf_MYND"/>
</dbReference>
<dbReference type="GO" id="GO:0008757">
    <property type="term" value="F:S-adenosylmethionine-dependent methyltransferase activity"/>
    <property type="evidence" value="ECO:0007669"/>
    <property type="project" value="UniProtKB-ARBA"/>
</dbReference>
<organism evidence="10 11">
    <name type="scientific">Nasonia vitripennis</name>
    <name type="common">Parasitic wasp</name>
    <dbReference type="NCBI Taxonomy" id="7425"/>
    <lineage>
        <taxon>Eukaryota</taxon>
        <taxon>Metazoa</taxon>
        <taxon>Ecdysozoa</taxon>
        <taxon>Arthropoda</taxon>
        <taxon>Hexapoda</taxon>
        <taxon>Insecta</taxon>
        <taxon>Pterygota</taxon>
        <taxon>Neoptera</taxon>
        <taxon>Endopterygota</taxon>
        <taxon>Hymenoptera</taxon>
        <taxon>Apocrita</taxon>
        <taxon>Proctotrupomorpha</taxon>
        <taxon>Chalcidoidea</taxon>
        <taxon>Pteromalidae</taxon>
        <taxon>Pteromalinae</taxon>
        <taxon>Nasonia</taxon>
    </lineage>
</organism>
<accession>A0A7M7QC95</accession>
<dbReference type="InParanoid" id="A0A7M7QC95"/>
<dbReference type="GO" id="GO:0032259">
    <property type="term" value="P:methylation"/>
    <property type="evidence" value="ECO:0007669"/>
    <property type="project" value="UniProtKB-KW"/>
</dbReference>
<dbReference type="Pfam" id="PF00856">
    <property type="entry name" value="SET"/>
    <property type="match status" value="1"/>
</dbReference>
<dbReference type="InterPro" id="IPR046341">
    <property type="entry name" value="SET_dom_sf"/>
</dbReference>
<dbReference type="Gene3D" id="6.10.140.2220">
    <property type="match status" value="1"/>
</dbReference>
<evidence type="ECO:0000256" key="5">
    <source>
        <dbReference type="ARBA" id="ARBA00022771"/>
    </source>
</evidence>
<dbReference type="GO" id="GO:0005737">
    <property type="term" value="C:cytoplasm"/>
    <property type="evidence" value="ECO:0007669"/>
    <property type="project" value="TreeGrafter"/>
</dbReference>
<keyword evidence="11" id="KW-1185">Reference proteome</keyword>
<dbReference type="PANTHER" id="PTHR46165:SF2">
    <property type="entry name" value="SET AND MYND DOMAIN-CONTAINING PROTEIN 4"/>
    <property type="match status" value="1"/>
</dbReference>
<evidence type="ECO:0000256" key="1">
    <source>
        <dbReference type="ARBA" id="ARBA00022603"/>
    </source>
</evidence>
<keyword evidence="4" id="KW-0479">Metal-binding</keyword>
<protein>
    <recommendedName>
        <fullName evidence="12">SET and MYND domain-containing protein 4</fullName>
    </recommendedName>
</protein>
<dbReference type="OMA" id="YYTHCHH"/>
<dbReference type="PROSITE" id="PS50865">
    <property type="entry name" value="ZF_MYND_2"/>
    <property type="match status" value="1"/>
</dbReference>
<dbReference type="InterPro" id="IPR011990">
    <property type="entry name" value="TPR-like_helical_dom_sf"/>
</dbReference>
<keyword evidence="5 7" id="KW-0863">Zinc-finger</keyword>
<evidence type="ECO:0000256" key="7">
    <source>
        <dbReference type="PROSITE-ProRule" id="PRU00134"/>
    </source>
</evidence>
<feature type="domain" description="SET" evidence="8">
    <location>
        <begin position="226"/>
        <end position="512"/>
    </location>
</feature>
<dbReference type="SUPFAM" id="SSF144232">
    <property type="entry name" value="HIT/MYND zinc finger-like"/>
    <property type="match status" value="1"/>
</dbReference>
<keyword evidence="2" id="KW-0808">Transferase</keyword>
<keyword evidence="3" id="KW-0949">S-adenosyl-L-methionine</keyword>
<dbReference type="AlphaFoldDB" id="A0A7M7QC95"/>
<dbReference type="Gene3D" id="2.170.270.10">
    <property type="entry name" value="SET domain"/>
    <property type="match status" value="1"/>
</dbReference>
<reference evidence="10" key="1">
    <citation type="submission" date="2021-01" db="UniProtKB">
        <authorList>
            <consortium name="EnsemblMetazoa"/>
        </authorList>
    </citation>
    <scope>IDENTIFICATION</scope>
</reference>
<dbReference type="Proteomes" id="UP000002358">
    <property type="component" value="Chromosome 4"/>
</dbReference>
<evidence type="ECO:0000256" key="4">
    <source>
        <dbReference type="ARBA" id="ARBA00022723"/>
    </source>
</evidence>
<evidence type="ECO:0000256" key="6">
    <source>
        <dbReference type="ARBA" id="ARBA00022833"/>
    </source>
</evidence>
<dbReference type="SMR" id="A0A7M7QC95"/>
<evidence type="ECO:0000256" key="3">
    <source>
        <dbReference type="ARBA" id="ARBA00022691"/>
    </source>
</evidence>
<evidence type="ECO:0000256" key="2">
    <source>
        <dbReference type="ARBA" id="ARBA00022679"/>
    </source>
</evidence>
<dbReference type="PROSITE" id="PS50280">
    <property type="entry name" value="SET"/>
    <property type="match status" value="1"/>
</dbReference>
<dbReference type="SUPFAM" id="SSF82199">
    <property type="entry name" value="SET domain"/>
    <property type="match status" value="1"/>
</dbReference>
<name>A0A7M7QC95_NASVI</name>
<dbReference type="GO" id="GO:0005634">
    <property type="term" value="C:nucleus"/>
    <property type="evidence" value="ECO:0007669"/>
    <property type="project" value="TreeGrafter"/>
</dbReference>
<dbReference type="GO" id="GO:0008276">
    <property type="term" value="F:protein methyltransferase activity"/>
    <property type="evidence" value="ECO:0007669"/>
    <property type="project" value="UniProtKB-ARBA"/>
</dbReference>
<keyword evidence="6" id="KW-0862">Zinc</keyword>